<evidence type="ECO:0000256" key="1">
    <source>
        <dbReference type="ARBA" id="ARBA00004123"/>
    </source>
</evidence>
<dbReference type="RefSeq" id="XP_030233535.1">
    <property type="nucleotide sequence ID" value="XM_030377675.1"/>
</dbReference>
<evidence type="ECO:0000313" key="9">
    <source>
        <dbReference type="Proteomes" id="UP000694546"/>
    </source>
</evidence>
<accession>A0A8C4ZC39</accession>
<keyword evidence="6" id="KW-0137">Centromere</keyword>
<evidence type="ECO:0000256" key="4">
    <source>
        <dbReference type="ARBA" id="ARBA00022454"/>
    </source>
</evidence>
<name>A0A8C4ZC39_GADMO</name>
<dbReference type="Ensembl" id="ENSGMOT00000011958.2">
    <property type="protein sequence ID" value="ENSGMOP00000011642.2"/>
    <property type="gene ID" value="ENSGMOG00000010889.2"/>
</dbReference>
<dbReference type="AlphaFoldDB" id="A0A8C4ZC39"/>
<dbReference type="Proteomes" id="UP000694546">
    <property type="component" value="Chromosome 14"/>
</dbReference>
<reference evidence="8" key="1">
    <citation type="submission" date="2025-08" db="UniProtKB">
        <authorList>
            <consortium name="Ensembl"/>
        </authorList>
    </citation>
    <scope>IDENTIFICATION</scope>
</reference>
<keyword evidence="5" id="KW-0539">Nucleus</keyword>
<organism evidence="8 9">
    <name type="scientific">Gadus morhua</name>
    <name type="common">Atlantic cod</name>
    <dbReference type="NCBI Taxonomy" id="8049"/>
    <lineage>
        <taxon>Eukaryota</taxon>
        <taxon>Metazoa</taxon>
        <taxon>Chordata</taxon>
        <taxon>Craniata</taxon>
        <taxon>Vertebrata</taxon>
        <taxon>Euteleostomi</taxon>
        <taxon>Actinopterygii</taxon>
        <taxon>Neopterygii</taxon>
        <taxon>Teleostei</taxon>
        <taxon>Neoteleostei</taxon>
        <taxon>Acanthomorphata</taxon>
        <taxon>Zeiogadaria</taxon>
        <taxon>Gadariae</taxon>
        <taxon>Gadiformes</taxon>
        <taxon>Gadoidei</taxon>
        <taxon>Gadidae</taxon>
        <taxon>Gadus</taxon>
    </lineage>
</organism>
<reference evidence="8" key="2">
    <citation type="submission" date="2025-09" db="UniProtKB">
        <authorList>
            <consortium name="Ensembl"/>
        </authorList>
    </citation>
    <scope>IDENTIFICATION</scope>
</reference>
<dbReference type="PANTHER" id="PTHR46790">
    <property type="entry name" value="CENTROMERE PROTEIN N"/>
    <property type="match status" value="1"/>
</dbReference>
<evidence type="ECO:0000256" key="2">
    <source>
        <dbReference type="ARBA" id="ARBA00004584"/>
    </source>
</evidence>
<dbReference type="GeneTree" id="ENSGT00390000004738"/>
<keyword evidence="9" id="KW-1185">Reference proteome</keyword>
<dbReference type="Pfam" id="PF05238">
    <property type="entry name" value="CENP-N"/>
    <property type="match status" value="1"/>
</dbReference>
<dbReference type="PANTHER" id="PTHR46790:SF1">
    <property type="entry name" value="CENTROMERE PROTEIN N"/>
    <property type="match status" value="1"/>
</dbReference>
<evidence type="ECO:0000256" key="5">
    <source>
        <dbReference type="ARBA" id="ARBA00023242"/>
    </source>
</evidence>
<dbReference type="GO" id="GO:0007059">
    <property type="term" value="P:chromosome segregation"/>
    <property type="evidence" value="ECO:0007669"/>
    <property type="project" value="InterPro"/>
</dbReference>
<dbReference type="GO" id="GO:0000775">
    <property type="term" value="C:chromosome, centromeric region"/>
    <property type="evidence" value="ECO:0007669"/>
    <property type="project" value="UniProtKB-SubCell"/>
</dbReference>
<evidence type="ECO:0000256" key="7">
    <source>
        <dbReference type="SAM" id="MobiDB-lite"/>
    </source>
</evidence>
<proteinExistence type="inferred from homology"/>
<dbReference type="OrthoDB" id="6585699at2759"/>
<dbReference type="OMA" id="CRYEDYV"/>
<gene>
    <name evidence="8" type="primary">cenpn</name>
</gene>
<keyword evidence="4" id="KW-0158">Chromosome</keyword>
<protein>
    <submittedName>
        <fullName evidence="8">Centromere protein N</fullName>
    </submittedName>
</protein>
<dbReference type="InterPro" id="IPR052011">
    <property type="entry name" value="CENP-NAC/CAD_complex"/>
</dbReference>
<evidence type="ECO:0000313" key="8">
    <source>
        <dbReference type="Ensembl" id="ENSGMOP00000011642.2"/>
    </source>
</evidence>
<feature type="region of interest" description="Disordered" evidence="7">
    <location>
        <begin position="217"/>
        <end position="239"/>
    </location>
</feature>
<dbReference type="GO" id="GO:0005654">
    <property type="term" value="C:nucleoplasm"/>
    <property type="evidence" value="ECO:0007669"/>
    <property type="project" value="TreeGrafter"/>
</dbReference>
<dbReference type="GO" id="GO:0034080">
    <property type="term" value="P:CENP-A containing chromatin assembly"/>
    <property type="evidence" value="ECO:0007669"/>
    <property type="project" value="InterPro"/>
</dbReference>
<comment type="similarity">
    <text evidence="3">Belongs to the CENP-N/CHL4 family.</text>
</comment>
<dbReference type="GeneID" id="115559048"/>
<dbReference type="InterPro" id="IPR007902">
    <property type="entry name" value="Chl4/mis15/CENP-N"/>
</dbReference>
<sequence length="441" mass="50734">MDDLRRHLLKRLIRTMTIQTLKTTLRLWARLSVEQQESLDFTKPKYVLTERLLDLCEESGLGVKHITELEMVYVIDHPNQRQWHAYELLEAADDALSVELSNFKEQFKAHLAELIRRVSIRIKKHTDEAVWIRIAWGDRSSRPNHLKPTYVVHHLQTPYVFITNSTSKTMPLLSQALVLATRYSSMKDAGLSGRNLAAIRGLLMKQFQQVFPSKHLQPLQGDNQTKPNPQMECEQDEQSEKRLQAACEAFGGGTLPELQKVTYTLETKFKDKTNQIMTEREQPFRCTVTFKSSNILESLRHSALTGITSTPLSPLLSSISQKGRNVFLITDKGKTEDQIGKKRGLRNLADDVFLKDTIEAAAWCQLQTFTDHVSLPIVIGMEGAEQQALLAELKSVDRSCLEESPNRIEPFQFFFNSKKDYEMFCVEMFDRRKLKVFASWE</sequence>
<evidence type="ECO:0000256" key="6">
    <source>
        <dbReference type="ARBA" id="ARBA00023328"/>
    </source>
</evidence>
<comment type="subcellular location">
    <subcellularLocation>
        <location evidence="2">Chromosome</location>
        <location evidence="2">Centromere</location>
    </subcellularLocation>
    <subcellularLocation>
        <location evidence="1">Nucleus</location>
    </subcellularLocation>
</comment>
<evidence type="ECO:0000256" key="3">
    <source>
        <dbReference type="ARBA" id="ARBA00005566"/>
    </source>
</evidence>